<evidence type="ECO:0000259" key="14">
    <source>
        <dbReference type="PROSITE" id="PS50968"/>
    </source>
</evidence>
<evidence type="ECO:0000256" key="2">
    <source>
        <dbReference type="ARBA" id="ARBA00004052"/>
    </source>
</evidence>
<dbReference type="InterPro" id="IPR023213">
    <property type="entry name" value="CAT-like_dom_sf"/>
</dbReference>
<evidence type="ECO:0000256" key="7">
    <source>
        <dbReference type="ARBA" id="ARBA00022532"/>
    </source>
</evidence>
<evidence type="ECO:0000256" key="11">
    <source>
        <dbReference type="ARBA" id="ARBA00052761"/>
    </source>
</evidence>
<dbReference type="Pfam" id="PF00198">
    <property type="entry name" value="2-oxoacid_dh"/>
    <property type="match status" value="1"/>
</dbReference>
<comment type="similarity">
    <text evidence="4 12">Belongs to the 2-oxoacid dehydrogenase family.</text>
</comment>
<feature type="domain" description="Lipoyl-binding" evidence="14">
    <location>
        <begin position="157"/>
        <end position="231"/>
    </location>
</feature>
<dbReference type="Proteomes" id="UP000830401">
    <property type="component" value="Chromosome"/>
</dbReference>
<dbReference type="InterPro" id="IPR011053">
    <property type="entry name" value="Single_hybrid_motif"/>
</dbReference>
<gene>
    <name evidence="16" type="primary">odhB</name>
    <name evidence="16" type="ORF">MUN86_00925</name>
</gene>
<evidence type="ECO:0000256" key="6">
    <source>
        <dbReference type="ARBA" id="ARBA00019511"/>
    </source>
</evidence>
<dbReference type="PROSITE" id="PS50968">
    <property type="entry name" value="BIOTINYL_LIPOYL"/>
    <property type="match status" value="2"/>
</dbReference>
<keyword evidence="10 12" id="KW-0012">Acyltransferase</keyword>
<dbReference type="GO" id="GO:0004149">
    <property type="term" value="F:dihydrolipoyllysine-residue succinyltransferase activity"/>
    <property type="evidence" value="ECO:0007669"/>
    <property type="project" value="UniProtKB-EC"/>
</dbReference>
<evidence type="ECO:0000256" key="12">
    <source>
        <dbReference type="RuleBase" id="RU361138"/>
    </source>
</evidence>
<dbReference type="InterPro" id="IPR000089">
    <property type="entry name" value="Biotin_lipoyl"/>
</dbReference>
<comment type="cofactor">
    <cofactor evidence="1">
        <name>(R)-lipoate</name>
        <dbReference type="ChEBI" id="CHEBI:83088"/>
    </cofactor>
</comment>
<dbReference type="InterPro" id="IPR003016">
    <property type="entry name" value="2-oxoA_DH_lipoyl-BS"/>
</dbReference>
<feature type="region of interest" description="Disordered" evidence="13">
    <location>
        <begin position="304"/>
        <end position="352"/>
    </location>
</feature>
<proteinExistence type="inferred from homology"/>
<dbReference type="SUPFAM" id="SSF52777">
    <property type="entry name" value="CoA-dependent acyltransferases"/>
    <property type="match status" value="1"/>
</dbReference>
<dbReference type="EMBL" id="CP095061">
    <property type="protein sequence ID" value="UOQ68425.1"/>
    <property type="molecule type" value="Genomic_DNA"/>
</dbReference>
<dbReference type="SUPFAM" id="SSF51230">
    <property type="entry name" value="Single hybrid motif"/>
    <property type="match status" value="2"/>
</dbReference>
<comment type="catalytic activity">
    <reaction evidence="11 12">
        <text>N(6)-[(R)-dihydrolipoyl]-L-lysyl-[protein] + succinyl-CoA = N(6)-[(R)-S(8)-succinyldihydrolipoyl]-L-lysyl-[protein] + CoA</text>
        <dbReference type="Rhea" id="RHEA:15213"/>
        <dbReference type="Rhea" id="RHEA-COMP:10475"/>
        <dbReference type="Rhea" id="RHEA-COMP:20092"/>
        <dbReference type="ChEBI" id="CHEBI:57287"/>
        <dbReference type="ChEBI" id="CHEBI:57292"/>
        <dbReference type="ChEBI" id="CHEBI:83100"/>
        <dbReference type="ChEBI" id="CHEBI:83120"/>
        <dbReference type="EC" id="2.3.1.61"/>
    </reaction>
</comment>
<accession>A0ABY4GBZ3</accession>
<keyword evidence="7 12" id="KW-0816">Tricarboxylic acid cycle</keyword>
<dbReference type="Gene3D" id="2.40.50.100">
    <property type="match status" value="2"/>
</dbReference>
<evidence type="ECO:0000256" key="5">
    <source>
        <dbReference type="ARBA" id="ARBA00012945"/>
    </source>
</evidence>
<evidence type="ECO:0000256" key="4">
    <source>
        <dbReference type="ARBA" id="ARBA00007317"/>
    </source>
</evidence>
<dbReference type="PANTHER" id="PTHR43416">
    <property type="entry name" value="DIHYDROLIPOYLLYSINE-RESIDUE SUCCINYLTRANSFERASE COMPONENT OF 2-OXOGLUTARATE DEHYDROGENASE COMPLEX, MITOCHONDRIAL-RELATED"/>
    <property type="match status" value="1"/>
</dbReference>
<evidence type="ECO:0000313" key="17">
    <source>
        <dbReference type="Proteomes" id="UP000830401"/>
    </source>
</evidence>
<evidence type="ECO:0000259" key="15">
    <source>
        <dbReference type="PROSITE" id="PS51826"/>
    </source>
</evidence>
<dbReference type="PANTHER" id="PTHR43416:SF5">
    <property type="entry name" value="DIHYDROLIPOYLLYSINE-RESIDUE SUCCINYLTRANSFERASE COMPONENT OF 2-OXOGLUTARATE DEHYDROGENASE COMPLEX, MITOCHONDRIAL"/>
    <property type="match status" value="1"/>
</dbReference>
<dbReference type="InterPro" id="IPR036625">
    <property type="entry name" value="E3-bd_dom_sf"/>
</dbReference>
<evidence type="ECO:0000256" key="1">
    <source>
        <dbReference type="ARBA" id="ARBA00001938"/>
    </source>
</evidence>
<dbReference type="CDD" id="cd06849">
    <property type="entry name" value="lipoyl_domain"/>
    <property type="match status" value="2"/>
</dbReference>
<sequence>MGLEIKIPAVGESITEVTIAKWLKQDGDSVKRDEVIAELESDKATFELPAETDGILKIRVAEGETIGIGTVIADIGGNGAASDGATAAPAAPAQAAPAAPAKPAADPVSQGEENPQASNQSGYGGSQSGSADTPTAASAPAAAPTQAAPATSTGGAAVEMKIPAVGESITEVTVAKWLKADGAQVQRDEIIAELESDKATFELPAEGTGTLRHAAKEGETIGIGATIARIEGGSGAAAASAATTSAPAAAQAAPAAAAAPATSATTSYATGTPSPAAGKILGEKGVNAADVQGTGRDGRITKEDAQNAQARPAAPAPAAAPVASSPAPAAKPIEAAQPASGNRNQRRERMSNLRKTVARRLVSVKNETAMLTTFNEVNMQPIMDLRTKFKDKFKEKNGVGLGFMSFFTKAVCVALKEFPSVNAQIDGTDIVFNDFCDISIAVSAPKGLVVPVIRNAEELSFDGIEKEVVRLATLARDNKLTIEQMTGGTFTITNGGIFGSMMSTPIINAPQSAILGMHNIVQRPIAENGQVVIRPMMYLALSYDHRIIDGRESVSFLVRVKELLEDPTRLLLGV</sequence>
<name>A0ABY4GBZ3_9BACT</name>
<keyword evidence="9 12" id="KW-0450">Lipoyl</keyword>
<evidence type="ECO:0000256" key="3">
    <source>
        <dbReference type="ARBA" id="ARBA00005145"/>
    </source>
</evidence>
<protein>
    <recommendedName>
        <fullName evidence="6 12">Dihydrolipoyllysine-residue succinyltransferase component of 2-oxoglutarate dehydrogenase complex</fullName>
        <ecNumber evidence="5 12">2.3.1.61</ecNumber>
    </recommendedName>
    <alternativeName>
        <fullName evidence="12">2-oxoglutarate dehydrogenase complex component E2</fullName>
    </alternativeName>
</protein>
<dbReference type="Gene3D" id="4.10.320.10">
    <property type="entry name" value="E3-binding domain"/>
    <property type="match status" value="1"/>
</dbReference>
<comment type="pathway">
    <text evidence="3 12">Amino-acid degradation; L-lysine degradation via saccharopine pathway; glutaryl-CoA from L-lysine: step 6/6.</text>
</comment>
<keyword evidence="17" id="KW-1185">Reference proteome</keyword>
<dbReference type="Pfam" id="PF02817">
    <property type="entry name" value="E3_binding"/>
    <property type="match status" value="1"/>
</dbReference>
<keyword evidence="8 12" id="KW-0808">Transferase</keyword>
<dbReference type="InterPro" id="IPR004167">
    <property type="entry name" value="PSBD"/>
</dbReference>
<dbReference type="InterPro" id="IPR006255">
    <property type="entry name" value="SucB"/>
</dbReference>
<dbReference type="RefSeq" id="WP_245125550.1">
    <property type="nucleotide sequence ID" value="NZ_CP095061.1"/>
</dbReference>
<organism evidence="16 17">
    <name type="scientific">Hymenobacter volaticus</name>
    <dbReference type="NCBI Taxonomy" id="2932254"/>
    <lineage>
        <taxon>Bacteria</taxon>
        <taxon>Pseudomonadati</taxon>
        <taxon>Bacteroidota</taxon>
        <taxon>Cytophagia</taxon>
        <taxon>Cytophagales</taxon>
        <taxon>Hymenobacteraceae</taxon>
        <taxon>Hymenobacter</taxon>
    </lineage>
</organism>
<feature type="compositionally biased region" description="Low complexity" evidence="13">
    <location>
        <begin position="128"/>
        <end position="154"/>
    </location>
</feature>
<evidence type="ECO:0000256" key="9">
    <source>
        <dbReference type="ARBA" id="ARBA00022823"/>
    </source>
</evidence>
<evidence type="ECO:0000256" key="8">
    <source>
        <dbReference type="ARBA" id="ARBA00022679"/>
    </source>
</evidence>
<dbReference type="Pfam" id="PF00364">
    <property type="entry name" value="Biotin_lipoyl"/>
    <property type="match status" value="2"/>
</dbReference>
<reference evidence="16" key="1">
    <citation type="submission" date="2022-04" db="EMBL/GenBank/DDBJ databases">
        <title>Hymenobacter sp. isolated from the air.</title>
        <authorList>
            <person name="Won M."/>
            <person name="Lee C.-M."/>
            <person name="Woen H.-Y."/>
            <person name="Kwon S.-W."/>
        </authorList>
    </citation>
    <scope>NUCLEOTIDE SEQUENCE</scope>
    <source>
        <strain evidence="16">5420S-77</strain>
    </source>
</reference>
<comment type="function">
    <text evidence="2 12">E2 component of the 2-oxoglutarate dehydrogenase (OGDH) complex which catalyzes the second step in the conversion of 2-oxoglutarate to succinyl-CoA and CO(2).</text>
</comment>
<dbReference type="InterPro" id="IPR001078">
    <property type="entry name" value="2-oxoacid_DH_actylTfrase"/>
</dbReference>
<evidence type="ECO:0000256" key="10">
    <source>
        <dbReference type="ARBA" id="ARBA00023315"/>
    </source>
</evidence>
<feature type="compositionally biased region" description="Low complexity" evidence="13">
    <location>
        <begin position="81"/>
        <end position="107"/>
    </location>
</feature>
<evidence type="ECO:0000256" key="13">
    <source>
        <dbReference type="SAM" id="MobiDB-lite"/>
    </source>
</evidence>
<dbReference type="PROSITE" id="PS51826">
    <property type="entry name" value="PSBD"/>
    <property type="match status" value="1"/>
</dbReference>
<dbReference type="Gene3D" id="3.30.559.10">
    <property type="entry name" value="Chloramphenicol acetyltransferase-like domain"/>
    <property type="match status" value="1"/>
</dbReference>
<dbReference type="EC" id="2.3.1.61" evidence="5 12"/>
<feature type="region of interest" description="Disordered" evidence="13">
    <location>
        <begin position="81"/>
        <end position="154"/>
    </location>
</feature>
<feature type="domain" description="Lipoyl-binding" evidence="14">
    <location>
        <begin position="2"/>
        <end position="76"/>
    </location>
</feature>
<dbReference type="NCBIfam" id="TIGR01347">
    <property type="entry name" value="sucB"/>
    <property type="match status" value="1"/>
</dbReference>
<evidence type="ECO:0000313" key="16">
    <source>
        <dbReference type="EMBL" id="UOQ68425.1"/>
    </source>
</evidence>
<feature type="domain" description="Peripheral subunit-binding (PSBD)" evidence="15">
    <location>
        <begin position="272"/>
        <end position="309"/>
    </location>
</feature>
<feature type="compositionally biased region" description="Low complexity" evidence="13">
    <location>
        <begin position="306"/>
        <end position="340"/>
    </location>
</feature>
<dbReference type="PROSITE" id="PS00189">
    <property type="entry name" value="LIPOYL"/>
    <property type="match status" value="2"/>
</dbReference>
<dbReference type="SUPFAM" id="SSF47005">
    <property type="entry name" value="Peripheral subunit-binding domain of 2-oxo acid dehydrogenase complex"/>
    <property type="match status" value="1"/>
</dbReference>
<dbReference type="NCBIfam" id="NF004309">
    <property type="entry name" value="PRK05704.1"/>
    <property type="match status" value="1"/>
</dbReference>
<dbReference type="InterPro" id="IPR050537">
    <property type="entry name" value="2-oxoacid_dehydrogenase"/>
</dbReference>